<reference evidence="1 2" key="1">
    <citation type="submission" date="2014-08" db="EMBL/GenBank/DDBJ databases">
        <title>Clostridium innocuum, an unnegligible vancomycin-resistant pathogen causing extra-intestinal infections.</title>
        <authorList>
            <person name="Feng Y."/>
            <person name="Chiu C.-H."/>
        </authorList>
    </citation>
    <scope>NUCLEOTIDE SEQUENCE [LARGE SCALE GENOMIC DNA]</scope>
    <source>
        <strain evidence="1 2">AN88</strain>
    </source>
</reference>
<name>A0A099I6N1_CLOIN</name>
<accession>A0A099I6N1</accession>
<dbReference type="AlphaFoldDB" id="A0A099I6N1"/>
<comment type="caution">
    <text evidence="1">The sequence shown here is derived from an EMBL/GenBank/DDBJ whole genome shotgun (WGS) entry which is preliminary data.</text>
</comment>
<protein>
    <submittedName>
        <fullName evidence="1">Uncharacterized protein</fullName>
    </submittedName>
</protein>
<sequence>MQFYFHMKFLSFCGRRKNIEYSGIFYLAHLLIIQLSQATIACPACEDTMKPLCYEAFTSILQKVFASGSKQFLFILYSLYNF</sequence>
<gene>
    <name evidence="1" type="ORF">CIAN88_10320</name>
</gene>
<evidence type="ECO:0000313" key="1">
    <source>
        <dbReference type="EMBL" id="KGJ53231.1"/>
    </source>
</evidence>
<dbReference type="EMBL" id="JQIF01000043">
    <property type="protein sequence ID" value="KGJ53231.1"/>
    <property type="molecule type" value="Genomic_DNA"/>
</dbReference>
<proteinExistence type="predicted"/>
<evidence type="ECO:0000313" key="2">
    <source>
        <dbReference type="Proteomes" id="UP000030008"/>
    </source>
</evidence>
<dbReference type="Proteomes" id="UP000030008">
    <property type="component" value="Unassembled WGS sequence"/>
</dbReference>
<organism evidence="1 2">
    <name type="scientific">Clostridium innocuum</name>
    <dbReference type="NCBI Taxonomy" id="1522"/>
    <lineage>
        <taxon>Bacteria</taxon>
        <taxon>Bacillati</taxon>
        <taxon>Bacillota</taxon>
        <taxon>Clostridia</taxon>
        <taxon>Eubacteriales</taxon>
        <taxon>Clostridiaceae</taxon>
        <taxon>Clostridium</taxon>
    </lineage>
</organism>